<gene>
    <name evidence="1" type="ORF">R3W88_026788</name>
</gene>
<keyword evidence="2" id="KW-1185">Reference proteome</keyword>
<dbReference type="PANTHER" id="PTHR32108:SF9">
    <property type="entry name" value="REVERSE TRANSCRIPTASE RNASE H-LIKE DOMAIN-CONTAINING PROTEIN"/>
    <property type="match status" value="1"/>
</dbReference>
<proteinExistence type="predicted"/>
<protein>
    <submittedName>
        <fullName evidence="1">Uncharacterized protein</fullName>
    </submittedName>
</protein>
<dbReference type="AlphaFoldDB" id="A0AAV9LGW3"/>
<accession>A0AAV9LGW3</accession>
<dbReference type="Proteomes" id="UP001311915">
    <property type="component" value="Unassembled WGS sequence"/>
</dbReference>
<dbReference type="PANTHER" id="PTHR32108">
    <property type="entry name" value="DNA-DIRECTED RNA POLYMERASE SUBUNIT ALPHA"/>
    <property type="match status" value="1"/>
</dbReference>
<evidence type="ECO:0000313" key="1">
    <source>
        <dbReference type="EMBL" id="KAK4724009.1"/>
    </source>
</evidence>
<sequence>MENFREYAVTWREQAARVKPPMKESEMIDVFLQAQEPDYFYYLLFVVGKTFAKVITVGEMVENGIKGKKRREDVATVVSAPSTYVQNNPPQHYFTSKNPQYPVTYSPYPGFSAQPIVTFSYPQWQMMNGCKEFSVPYKPILKVGIGIDNLANVVDFTKMVPSGVERMSEKLSPSNTPILTMKGALEDVWASQKEAILVFSKRAKQAYTDPVRSRYSPFIMKIFNEAHVPNEVTASLLGKIARTIFEVNRIAFSDDKLPVEGTRHNQGLHITVKYELSYVIRVLIDGGSGANIYPLSTPQKLNVSAEKVRPNNVYIELVLTIGHVDFTVNFQVLNINASFNLMLVRPWVHRAGVHGFEPGKGLGMFLQGRAYPVSPQKSLGTFGLGYKPIVEHKMKVTSHIKTLLRFKCQ</sequence>
<reference evidence="1 2" key="1">
    <citation type="submission" date="2023-10" db="EMBL/GenBank/DDBJ databases">
        <title>Genome-Wide Identification Analysis in wild type Solanum Pinnatisectum Reveals Some Genes Defensing Phytophthora Infestans.</title>
        <authorList>
            <person name="Sun C."/>
        </authorList>
    </citation>
    <scope>NUCLEOTIDE SEQUENCE [LARGE SCALE GENOMIC DNA]</scope>
    <source>
        <strain evidence="1">LQN</strain>
        <tissue evidence="1">Leaf</tissue>
    </source>
</reference>
<dbReference type="EMBL" id="JAWPEI010000006">
    <property type="protein sequence ID" value="KAK4724009.1"/>
    <property type="molecule type" value="Genomic_DNA"/>
</dbReference>
<comment type="caution">
    <text evidence="1">The sequence shown here is derived from an EMBL/GenBank/DDBJ whole genome shotgun (WGS) entry which is preliminary data.</text>
</comment>
<organism evidence="1 2">
    <name type="scientific">Solanum pinnatisectum</name>
    <name type="common">tansyleaf nightshade</name>
    <dbReference type="NCBI Taxonomy" id="50273"/>
    <lineage>
        <taxon>Eukaryota</taxon>
        <taxon>Viridiplantae</taxon>
        <taxon>Streptophyta</taxon>
        <taxon>Embryophyta</taxon>
        <taxon>Tracheophyta</taxon>
        <taxon>Spermatophyta</taxon>
        <taxon>Magnoliopsida</taxon>
        <taxon>eudicotyledons</taxon>
        <taxon>Gunneridae</taxon>
        <taxon>Pentapetalae</taxon>
        <taxon>asterids</taxon>
        <taxon>lamiids</taxon>
        <taxon>Solanales</taxon>
        <taxon>Solanaceae</taxon>
        <taxon>Solanoideae</taxon>
        <taxon>Solaneae</taxon>
        <taxon>Solanum</taxon>
    </lineage>
</organism>
<dbReference type="CDD" id="cd00303">
    <property type="entry name" value="retropepsin_like"/>
    <property type="match status" value="1"/>
</dbReference>
<name>A0AAV9LGW3_9SOLN</name>
<evidence type="ECO:0000313" key="2">
    <source>
        <dbReference type="Proteomes" id="UP001311915"/>
    </source>
</evidence>